<feature type="transmembrane region" description="Helical" evidence="1">
    <location>
        <begin position="12"/>
        <end position="35"/>
    </location>
</feature>
<proteinExistence type="predicted"/>
<protein>
    <submittedName>
        <fullName evidence="2">Uncharacterized protein</fullName>
    </submittedName>
</protein>
<evidence type="ECO:0000256" key="1">
    <source>
        <dbReference type="SAM" id="Phobius"/>
    </source>
</evidence>
<keyword evidence="3" id="KW-1185">Reference proteome</keyword>
<dbReference type="Pfam" id="PF15125">
    <property type="entry name" value="TMEM238"/>
    <property type="match status" value="1"/>
</dbReference>
<dbReference type="AlphaFoldDB" id="A0A3P8RZE3"/>
<evidence type="ECO:0000313" key="3">
    <source>
        <dbReference type="Proteomes" id="UP000265080"/>
    </source>
</evidence>
<sequence length="123" mass="13899">TVCSWIGRCKCSFWFAVAHDILGIFIMMVGVFGGLIIHDLFIYAGAIIIFLSLIWWVFWYAGNIDLVWCAVNGVSGLKTSVSNKLNTQILLQIILKQPNIIHMHFLRHLNITTLSTASPKHKL</sequence>
<dbReference type="STRING" id="161767.ENSAPEP00000004579"/>
<reference evidence="2" key="3">
    <citation type="submission" date="2025-09" db="UniProtKB">
        <authorList>
            <consortium name="Ensembl"/>
        </authorList>
    </citation>
    <scope>IDENTIFICATION</scope>
</reference>
<dbReference type="Proteomes" id="UP000265080">
    <property type="component" value="Chromosome 19"/>
</dbReference>
<keyword evidence="1" id="KW-0472">Membrane</keyword>
<dbReference type="PANTHER" id="PTHR28613">
    <property type="entry name" value="SI:CH211-232M10.4-RELATED"/>
    <property type="match status" value="1"/>
</dbReference>
<reference evidence="2" key="2">
    <citation type="submission" date="2025-08" db="UniProtKB">
        <authorList>
            <consortium name="Ensembl"/>
        </authorList>
    </citation>
    <scope>IDENTIFICATION</scope>
</reference>
<accession>A0A3P8RZE3</accession>
<feature type="transmembrane region" description="Helical" evidence="1">
    <location>
        <begin position="41"/>
        <end position="61"/>
    </location>
</feature>
<dbReference type="Ensembl" id="ENSAPET00000004703.1">
    <property type="protein sequence ID" value="ENSAPEP00000004579.1"/>
    <property type="gene ID" value="ENSAPEG00000003316.1"/>
</dbReference>
<name>A0A3P8RZE3_AMPPE</name>
<evidence type="ECO:0000313" key="2">
    <source>
        <dbReference type="Ensembl" id="ENSAPEP00000004579.1"/>
    </source>
</evidence>
<reference evidence="2 3" key="1">
    <citation type="submission" date="2018-03" db="EMBL/GenBank/DDBJ databases">
        <title>Finding Nemo's genes: A chromosome-scale reference assembly of the genome of the orange clownfish Amphiprion percula.</title>
        <authorList>
            <person name="Lehmann R."/>
        </authorList>
    </citation>
    <scope>NUCLEOTIDE SEQUENCE</scope>
</reference>
<keyword evidence="1" id="KW-0812">Transmembrane</keyword>
<keyword evidence="1" id="KW-1133">Transmembrane helix</keyword>
<dbReference type="InterPro" id="IPR029365">
    <property type="entry name" value="TMEM238"/>
</dbReference>
<organism evidence="2 3">
    <name type="scientific">Amphiprion percula</name>
    <name type="common">Orange clownfish</name>
    <name type="synonym">Lutjanus percula</name>
    <dbReference type="NCBI Taxonomy" id="161767"/>
    <lineage>
        <taxon>Eukaryota</taxon>
        <taxon>Metazoa</taxon>
        <taxon>Chordata</taxon>
        <taxon>Craniata</taxon>
        <taxon>Vertebrata</taxon>
        <taxon>Euteleostomi</taxon>
        <taxon>Actinopterygii</taxon>
        <taxon>Neopterygii</taxon>
        <taxon>Teleostei</taxon>
        <taxon>Neoteleostei</taxon>
        <taxon>Acanthomorphata</taxon>
        <taxon>Ovalentaria</taxon>
        <taxon>Pomacentridae</taxon>
        <taxon>Amphiprion</taxon>
    </lineage>
</organism>
<dbReference type="PANTHER" id="PTHR28613:SF9">
    <property type="entry name" value="TRANSMEMBRANE PROTEIN 238"/>
    <property type="match status" value="1"/>
</dbReference>
<dbReference type="GeneTree" id="ENSGT00940000168129"/>